<protein>
    <submittedName>
        <fullName evidence="1">Uncharacterized protein</fullName>
    </submittedName>
</protein>
<dbReference type="Proteomes" id="UP000254968">
    <property type="component" value="Unassembled WGS sequence"/>
</dbReference>
<dbReference type="RefSeq" id="WP_115302600.1">
    <property type="nucleotide sequence ID" value="NZ_CAAAHO010000001.1"/>
</dbReference>
<keyword evidence="2" id="KW-1185">Reference proteome</keyword>
<reference evidence="1 2" key="1">
    <citation type="submission" date="2018-06" db="EMBL/GenBank/DDBJ databases">
        <authorList>
            <consortium name="Pathogen Informatics"/>
            <person name="Doyle S."/>
        </authorList>
    </citation>
    <scope>NUCLEOTIDE SEQUENCE [LARGE SCALE GENOMIC DNA]</scope>
    <source>
        <strain evidence="1 2">NCTC13315</strain>
    </source>
</reference>
<sequence length="357" mass="41798">MTYPQKTAAAIAKENDYPASAMLNLSQVGKQFNFFKQLPPYQEALTKLRQLLSHAALGEWEQAKTIWLNDPLLLTHGGTIYHPNCIDELDQKIEIPIEMNPGRYKYVNCTAWQIALMNEEYDVAQEMAKFMTLEEKQKQFKIFPNGKITKVNWDLRDAIERLKAVFYAIINDKTINPSCNKMNEDTYKKLNDFYLYVKPAKQQRMGLVFDVTIYLEALKLYKSKFNSFQSYAQRAFWCVRVEEYLASLLGTSYLRSHVQGLPSDFKKKDCLLIDGSSYFAFRRSSKSIPGFHFFLNYKGQQIHGGWRDCTQEKDYTFWPWAKDLLGYFEKIHQDNIKQGTYFMQQYSPQQSSLCNIL</sequence>
<proteinExistence type="predicted"/>
<dbReference type="AlphaFoldDB" id="A0A378I2D0"/>
<name>A0A378I2D0_9GAMM</name>
<evidence type="ECO:0000313" key="1">
    <source>
        <dbReference type="EMBL" id="STX28890.1"/>
    </source>
</evidence>
<organism evidence="1 2">
    <name type="scientific">Legionella beliardensis</name>
    <dbReference type="NCBI Taxonomy" id="91822"/>
    <lineage>
        <taxon>Bacteria</taxon>
        <taxon>Pseudomonadati</taxon>
        <taxon>Pseudomonadota</taxon>
        <taxon>Gammaproteobacteria</taxon>
        <taxon>Legionellales</taxon>
        <taxon>Legionellaceae</taxon>
        <taxon>Legionella</taxon>
    </lineage>
</organism>
<gene>
    <name evidence="1" type="ORF">NCTC13315_01424</name>
</gene>
<dbReference type="EMBL" id="UGNV01000001">
    <property type="protein sequence ID" value="STX28890.1"/>
    <property type="molecule type" value="Genomic_DNA"/>
</dbReference>
<evidence type="ECO:0000313" key="2">
    <source>
        <dbReference type="Proteomes" id="UP000254968"/>
    </source>
</evidence>
<accession>A0A378I2D0</accession>